<feature type="domain" description="Glycosyltransferase 2-like" evidence="2">
    <location>
        <begin position="22"/>
        <end position="154"/>
    </location>
</feature>
<dbReference type="GO" id="GO:0016787">
    <property type="term" value="F:hydrolase activity"/>
    <property type="evidence" value="ECO:0007669"/>
    <property type="project" value="UniProtKB-KW"/>
</dbReference>
<dbReference type="PATRIC" id="fig|1454001.3.peg.1451"/>
<name>A0A011N014_9PROT</name>
<dbReference type="Pfam" id="PF00535">
    <property type="entry name" value="Glycos_transf_2"/>
    <property type="match status" value="1"/>
</dbReference>
<dbReference type="EMBL" id="JFAX01000006">
    <property type="protein sequence ID" value="EXI68181.1"/>
    <property type="molecule type" value="Genomic_DNA"/>
</dbReference>
<comment type="similarity">
    <text evidence="1">Belongs to the glycosyltransferase 2 family. WaaE/KdtX subfamily.</text>
</comment>
<dbReference type="SUPFAM" id="SSF53448">
    <property type="entry name" value="Nucleotide-diphospho-sugar transferases"/>
    <property type="match status" value="1"/>
</dbReference>
<accession>A0A011N014</accession>
<dbReference type="Proteomes" id="UP000020218">
    <property type="component" value="Unassembled WGS sequence"/>
</dbReference>
<evidence type="ECO:0000313" key="3">
    <source>
        <dbReference type="EMBL" id="EXI68181.1"/>
    </source>
</evidence>
<evidence type="ECO:0000256" key="1">
    <source>
        <dbReference type="ARBA" id="ARBA00038494"/>
    </source>
</evidence>
<organism evidence="3 4">
    <name type="scientific">Candidatus Accumulibacter adjunctus</name>
    <dbReference type="NCBI Taxonomy" id="1454001"/>
    <lineage>
        <taxon>Bacteria</taxon>
        <taxon>Pseudomonadati</taxon>
        <taxon>Pseudomonadota</taxon>
        <taxon>Betaproteobacteria</taxon>
        <taxon>Candidatus Accumulibacter</taxon>
    </lineage>
</organism>
<evidence type="ECO:0000259" key="2">
    <source>
        <dbReference type="Pfam" id="PF00535"/>
    </source>
</evidence>
<gene>
    <name evidence="3" type="ORF">AW08_01399</name>
</gene>
<keyword evidence="4" id="KW-1185">Reference proteome</keyword>
<keyword evidence="3" id="KW-0378">Hydrolase</keyword>
<proteinExistence type="inferred from homology"/>
<dbReference type="CDD" id="cd00761">
    <property type="entry name" value="Glyco_tranf_GTA_type"/>
    <property type="match status" value="1"/>
</dbReference>
<dbReference type="STRING" id="1454001.AW08_01399"/>
<dbReference type="PANTHER" id="PTHR43630:SF2">
    <property type="entry name" value="GLYCOSYLTRANSFERASE"/>
    <property type="match status" value="1"/>
</dbReference>
<dbReference type="InterPro" id="IPR001173">
    <property type="entry name" value="Glyco_trans_2-like"/>
</dbReference>
<dbReference type="InterPro" id="IPR029044">
    <property type="entry name" value="Nucleotide-diphossugar_trans"/>
</dbReference>
<evidence type="ECO:0000313" key="4">
    <source>
        <dbReference type="Proteomes" id="UP000020218"/>
    </source>
</evidence>
<dbReference type="PANTHER" id="PTHR43630">
    <property type="entry name" value="POLY-BETA-1,6-N-ACETYL-D-GLUCOSAMINE SYNTHASE"/>
    <property type="match status" value="1"/>
</dbReference>
<dbReference type="Gene3D" id="3.90.550.10">
    <property type="entry name" value="Spore Coat Polysaccharide Biosynthesis Protein SpsA, Chain A"/>
    <property type="match status" value="1"/>
</dbReference>
<dbReference type="AlphaFoldDB" id="A0A011N014"/>
<sequence>MSDVINSSEPGSATQSRAIWPVMVLAHNEERHIDACLESIFAADPDGPFEVFVMANGCTDRTEEIVRAYGRKNPRVHLVSITLGDKCNAWNVFIHETVPQHCAGQEIYFFMDGDARAVPGSFSAMERALRAEPQAQAVGVPPASGRSMRHDREELLRERGLVANLYALRGSFVIRCQQLGVRIPLRLEGDDGLVGALVKWDLNPSQPMNDLLIAPCADAGFIFESFTISRFADVRAYWRRMVRYGRRGYEFKLLGPRLQAGGIAAMPQDIREIYGDSDRLSLTWNGIYTVTNWFALREMRAIGRG</sequence>
<protein>
    <submittedName>
        <fullName evidence="3">Glycosyl hydrolase</fullName>
    </submittedName>
</protein>
<reference evidence="3" key="1">
    <citation type="submission" date="2014-02" db="EMBL/GenBank/DDBJ databases">
        <title>Expanding our view of genomic diversity in Candidatus Accumulibacter clades.</title>
        <authorList>
            <person name="Skennerton C.T."/>
            <person name="Barr J.J."/>
            <person name="Slater F.R."/>
            <person name="Bond P.L."/>
            <person name="Tyson G.W."/>
        </authorList>
    </citation>
    <scope>NUCLEOTIDE SEQUENCE [LARGE SCALE GENOMIC DNA]</scope>
</reference>
<comment type="caution">
    <text evidence="3">The sequence shown here is derived from an EMBL/GenBank/DDBJ whole genome shotgun (WGS) entry which is preliminary data.</text>
</comment>